<dbReference type="Proteomes" id="UP001215231">
    <property type="component" value="Chromosome"/>
</dbReference>
<feature type="compositionally biased region" description="Polar residues" evidence="1">
    <location>
        <begin position="1"/>
        <end position="21"/>
    </location>
</feature>
<evidence type="ECO:0000313" key="2">
    <source>
        <dbReference type="EMBL" id="WDE13397.1"/>
    </source>
</evidence>
<evidence type="ECO:0000313" key="3">
    <source>
        <dbReference type="Proteomes" id="UP001215231"/>
    </source>
</evidence>
<feature type="region of interest" description="Disordered" evidence="1">
    <location>
        <begin position="1"/>
        <end position="106"/>
    </location>
</feature>
<feature type="compositionally biased region" description="Basic and acidic residues" evidence="1">
    <location>
        <begin position="74"/>
        <end position="85"/>
    </location>
</feature>
<sequence length="176" mass="18959">MLTTRLSTSLNITPKGSSQAPAVTDLAEQAKIAGSKADSTPEKIGRPSNTPVTLKADTVSLSDEARAASANERTPAEQKASERLNQKALHKLASSETEQQQVEKSEQDAATVEALIKKIEQQIRELEEKIAELTGRTDEASIEQLKMLTGQLMMLNSQLLELQTRKAEMNDGGSGG</sequence>
<organism evidence="2 3">
    <name type="scientific">Thalassomonas haliotis</name>
    <dbReference type="NCBI Taxonomy" id="485448"/>
    <lineage>
        <taxon>Bacteria</taxon>
        <taxon>Pseudomonadati</taxon>
        <taxon>Pseudomonadota</taxon>
        <taxon>Gammaproteobacteria</taxon>
        <taxon>Alteromonadales</taxon>
        <taxon>Colwelliaceae</taxon>
        <taxon>Thalassomonas</taxon>
    </lineage>
</organism>
<name>A0ABY7VI36_9GAMM</name>
<dbReference type="RefSeq" id="WP_274053758.1">
    <property type="nucleotide sequence ID" value="NZ_CP059693.1"/>
</dbReference>
<proteinExistence type="predicted"/>
<gene>
    <name evidence="2" type="ORF">H3N35_08155</name>
</gene>
<protein>
    <submittedName>
        <fullName evidence="2">Uncharacterized protein</fullName>
    </submittedName>
</protein>
<dbReference type="EMBL" id="CP059693">
    <property type="protein sequence ID" value="WDE13397.1"/>
    <property type="molecule type" value="Genomic_DNA"/>
</dbReference>
<keyword evidence="3" id="KW-1185">Reference proteome</keyword>
<reference evidence="2 3" key="1">
    <citation type="journal article" date="2022" name="Mar. Drugs">
        <title>Bioassay-Guided Fractionation Leads to the Detection of Cholic Acid Generated by the Rare Thalassomonas sp.</title>
        <authorList>
            <person name="Pheiffer F."/>
            <person name="Schneider Y.K."/>
            <person name="Hansen E.H."/>
            <person name="Andersen J.H."/>
            <person name="Isaksson J."/>
            <person name="Busche T."/>
            <person name="R C."/>
            <person name="Kalinowski J."/>
            <person name="Zyl L.V."/>
            <person name="Trindade M."/>
        </authorList>
    </citation>
    <scope>NUCLEOTIDE SEQUENCE [LARGE SCALE GENOMIC DNA]</scope>
    <source>
        <strain evidence="2 3">A5K-61T</strain>
    </source>
</reference>
<evidence type="ECO:0000256" key="1">
    <source>
        <dbReference type="SAM" id="MobiDB-lite"/>
    </source>
</evidence>
<accession>A0ABY7VI36</accession>